<dbReference type="InParanoid" id="A0A3N4KE36"/>
<dbReference type="PANTHER" id="PTHR43591">
    <property type="entry name" value="METHYLTRANSFERASE"/>
    <property type="match status" value="1"/>
</dbReference>
<dbReference type="EMBL" id="ML119159">
    <property type="protein sequence ID" value="RPB08750.1"/>
    <property type="molecule type" value="Genomic_DNA"/>
</dbReference>
<keyword evidence="1" id="KW-0489">Methyltransferase</keyword>
<organism evidence="1 2">
    <name type="scientific">Morchella conica CCBAS932</name>
    <dbReference type="NCBI Taxonomy" id="1392247"/>
    <lineage>
        <taxon>Eukaryota</taxon>
        <taxon>Fungi</taxon>
        <taxon>Dikarya</taxon>
        <taxon>Ascomycota</taxon>
        <taxon>Pezizomycotina</taxon>
        <taxon>Pezizomycetes</taxon>
        <taxon>Pezizales</taxon>
        <taxon>Morchellaceae</taxon>
        <taxon>Morchella</taxon>
    </lineage>
</organism>
<protein>
    <submittedName>
        <fullName evidence="1">S-adenosyl-L-methionine-dependent methyltransferase</fullName>
    </submittedName>
</protein>
<dbReference type="CDD" id="cd02440">
    <property type="entry name" value="AdoMet_MTases"/>
    <property type="match status" value="1"/>
</dbReference>
<dbReference type="Proteomes" id="UP000277580">
    <property type="component" value="Unassembled WGS sequence"/>
</dbReference>
<gene>
    <name evidence="1" type="ORF">P167DRAFT_595373</name>
</gene>
<sequence length="280" mass="31834">WRWKACNPDWNGEKRLDIIHHIYLLVLDDKLTLTPIDNPQRILDIGTGTGIWAIDAAERYPSAQVIGTDLSAIQPSWVPNVDFHIDDAELDWTYEKDSFDLVHIRHLSGGIKDWSHVLKQAYDVCKPGGWVEVIDYEMSIYSDDGTTDKPMALHRYYDLVYQAAVKNGRDFSLVTKMMPMLEEPGFVNGSHQIFKVPLGTWPADKKQKEIGAYVLLSAESGFEAFGIDLFTNVLEMSPDESTTLIKDCIQLARSRNIHSYSLHHFYYAQKPLESAVAGRT</sequence>
<dbReference type="STRING" id="1392247.A0A3N4KE36"/>
<dbReference type="Pfam" id="PF13489">
    <property type="entry name" value="Methyltransf_23"/>
    <property type="match status" value="1"/>
</dbReference>
<keyword evidence="1" id="KW-0808">Transferase</keyword>
<proteinExistence type="predicted"/>
<feature type="non-terminal residue" evidence="1">
    <location>
        <position position="1"/>
    </location>
</feature>
<dbReference type="Gene3D" id="3.40.50.150">
    <property type="entry name" value="Vaccinia Virus protein VP39"/>
    <property type="match status" value="1"/>
</dbReference>
<keyword evidence="2" id="KW-1185">Reference proteome</keyword>
<dbReference type="SUPFAM" id="SSF53335">
    <property type="entry name" value="S-adenosyl-L-methionine-dependent methyltransferases"/>
    <property type="match status" value="1"/>
</dbReference>
<evidence type="ECO:0000313" key="2">
    <source>
        <dbReference type="Proteomes" id="UP000277580"/>
    </source>
</evidence>
<reference evidence="1 2" key="1">
    <citation type="journal article" date="2018" name="Nat. Ecol. Evol.">
        <title>Pezizomycetes genomes reveal the molecular basis of ectomycorrhizal truffle lifestyle.</title>
        <authorList>
            <person name="Murat C."/>
            <person name="Payen T."/>
            <person name="Noel B."/>
            <person name="Kuo A."/>
            <person name="Morin E."/>
            <person name="Chen J."/>
            <person name="Kohler A."/>
            <person name="Krizsan K."/>
            <person name="Balestrini R."/>
            <person name="Da Silva C."/>
            <person name="Montanini B."/>
            <person name="Hainaut M."/>
            <person name="Levati E."/>
            <person name="Barry K.W."/>
            <person name="Belfiori B."/>
            <person name="Cichocki N."/>
            <person name="Clum A."/>
            <person name="Dockter R.B."/>
            <person name="Fauchery L."/>
            <person name="Guy J."/>
            <person name="Iotti M."/>
            <person name="Le Tacon F."/>
            <person name="Lindquist E.A."/>
            <person name="Lipzen A."/>
            <person name="Malagnac F."/>
            <person name="Mello A."/>
            <person name="Molinier V."/>
            <person name="Miyauchi S."/>
            <person name="Poulain J."/>
            <person name="Riccioni C."/>
            <person name="Rubini A."/>
            <person name="Sitrit Y."/>
            <person name="Splivallo R."/>
            <person name="Traeger S."/>
            <person name="Wang M."/>
            <person name="Zifcakova L."/>
            <person name="Wipf D."/>
            <person name="Zambonelli A."/>
            <person name="Paolocci F."/>
            <person name="Nowrousian M."/>
            <person name="Ottonello S."/>
            <person name="Baldrian P."/>
            <person name="Spatafora J.W."/>
            <person name="Henrissat B."/>
            <person name="Nagy L.G."/>
            <person name="Aury J.M."/>
            <person name="Wincker P."/>
            <person name="Grigoriev I.V."/>
            <person name="Bonfante P."/>
            <person name="Martin F.M."/>
        </authorList>
    </citation>
    <scope>NUCLEOTIDE SEQUENCE [LARGE SCALE GENOMIC DNA]</scope>
    <source>
        <strain evidence="1 2">CCBAS932</strain>
    </source>
</reference>
<dbReference type="OrthoDB" id="2013972at2759"/>
<name>A0A3N4KE36_9PEZI</name>
<dbReference type="InterPro" id="IPR029063">
    <property type="entry name" value="SAM-dependent_MTases_sf"/>
</dbReference>
<dbReference type="GO" id="GO:0032259">
    <property type="term" value="P:methylation"/>
    <property type="evidence" value="ECO:0007669"/>
    <property type="project" value="UniProtKB-KW"/>
</dbReference>
<evidence type="ECO:0000313" key="1">
    <source>
        <dbReference type="EMBL" id="RPB08750.1"/>
    </source>
</evidence>
<dbReference type="PANTHER" id="PTHR43591:SF24">
    <property type="entry name" value="2-METHOXY-6-POLYPRENYL-1,4-BENZOQUINOL METHYLASE, MITOCHONDRIAL"/>
    <property type="match status" value="1"/>
</dbReference>
<dbReference type="AlphaFoldDB" id="A0A3N4KE36"/>
<accession>A0A3N4KE36</accession>
<dbReference type="GO" id="GO:0008168">
    <property type="term" value="F:methyltransferase activity"/>
    <property type="evidence" value="ECO:0007669"/>
    <property type="project" value="UniProtKB-KW"/>
</dbReference>